<feature type="active site" description="Proton acceptor" evidence="5 6">
    <location>
        <position position="410"/>
    </location>
</feature>
<evidence type="ECO:0000313" key="9">
    <source>
        <dbReference type="Proteomes" id="UP000192907"/>
    </source>
</evidence>
<dbReference type="InterPro" id="IPR001045">
    <property type="entry name" value="Spermi_synthase"/>
</dbReference>
<dbReference type="InterPro" id="IPR030374">
    <property type="entry name" value="PABS"/>
</dbReference>
<dbReference type="SUPFAM" id="SSF53335">
    <property type="entry name" value="S-adenosyl-L-methionine-dependent methyltransferases"/>
    <property type="match status" value="1"/>
</dbReference>
<keyword evidence="4 5" id="KW-0620">Polyamine biosynthesis</keyword>
<comment type="similarity">
    <text evidence="1 5">Belongs to the spermidine/spermine synthase family.</text>
</comment>
<feature type="transmembrane region" description="Helical" evidence="5">
    <location>
        <begin position="216"/>
        <end position="232"/>
    </location>
</feature>
<feature type="domain" description="PABS" evidence="7">
    <location>
        <begin position="248"/>
        <end position="497"/>
    </location>
</feature>
<feature type="transmembrane region" description="Helical" evidence="5">
    <location>
        <begin position="36"/>
        <end position="57"/>
    </location>
</feature>
<comment type="subcellular location">
    <subcellularLocation>
        <location evidence="5">Cell membrane</location>
        <topology evidence="5">Multi-pass membrane protein</topology>
    </subcellularLocation>
</comment>
<evidence type="ECO:0000259" key="7">
    <source>
        <dbReference type="PROSITE" id="PS51006"/>
    </source>
</evidence>
<feature type="binding site" evidence="5">
    <location>
        <position position="312"/>
    </location>
    <ligand>
        <name>spermidine</name>
        <dbReference type="ChEBI" id="CHEBI:57834"/>
    </ligand>
</feature>
<organism evidence="8 9">
    <name type="scientific">Pseudobacteriovorax antillogorgiicola</name>
    <dbReference type="NCBI Taxonomy" id="1513793"/>
    <lineage>
        <taxon>Bacteria</taxon>
        <taxon>Pseudomonadati</taxon>
        <taxon>Bdellovibrionota</taxon>
        <taxon>Oligoflexia</taxon>
        <taxon>Oligoflexales</taxon>
        <taxon>Pseudobacteriovoracaceae</taxon>
        <taxon>Pseudobacteriovorax</taxon>
    </lineage>
</organism>
<keyword evidence="3 5" id="KW-0745">Spermidine biosynthesis</keyword>
<evidence type="ECO:0000256" key="4">
    <source>
        <dbReference type="ARBA" id="ARBA00023115"/>
    </source>
</evidence>
<dbReference type="STRING" id="1513793.SAMN06296036_111168"/>
<dbReference type="GO" id="GO:0005886">
    <property type="term" value="C:plasma membrane"/>
    <property type="evidence" value="ECO:0007669"/>
    <property type="project" value="UniProtKB-SubCell"/>
</dbReference>
<gene>
    <name evidence="5" type="primary">speE</name>
    <name evidence="8" type="ORF">SAMN06296036_111168</name>
</gene>
<name>A0A1Y6C182_9BACT</name>
<dbReference type="UniPathway" id="UPA00248">
    <property type="reaction ID" value="UER00314"/>
</dbReference>
<feature type="binding site" evidence="5">
    <location>
        <position position="358"/>
    </location>
    <ligand>
        <name>S-methyl-5'-thioadenosine</name>
        <dbReference type="ChEBI" id="CHEBI:17509"/>
    </ligand>
</feature>
<feature type="binding site" evidence="5">
    <location>
        <position position="277"/>
    </location>
    <ligand>
        <name>S-methyl-5'-thioadenosine</name>
        <dbReference type="ChEBI" id="CHEBI:17509"/>
    </ligand>
</feature>
<comment type="catalytic activity">
    <reaction evidence="5">
        <text>S-adenosyl 3-(methylsulfanyl)propylamine + putrescine = S-methyl-5'-thioadenosine + spermidine + H(+)</text>
        <dbReference type="Rhea" id="RHEA:12721"/>
        <dbReference type="ChEBI" id="CHEBI:15378"/>
        <dbReference type="ChEBI" id="CHEBI:17509"/>
        <dbReference type="ChEBI" id="CHEBI:57443"/>
        <dbReference type="ChEBI" id="CHEBI:57834"/>
        <dbReference type="ChEBI" id="CHEBI:326268"/>
        <dbReference type="EC" id="2.5.1.16"/>
    </reaction>
</comment>
<keyword evidence="5" id="KW-0472">Membrane</keyword>
<keyword evidence="5" id="KW-1133">Transmembrane helix</keyword>
<dbReference type="Proteomes" id="UP000192907">
    <property type="component" value="Unassembled WGS sequence"/>
</dbReference>
<keyword evidence="9" id="KW-1185">Reference proteome</keyword>
<keyword evidence="2 5" id="KW-0808">Transferase</keyword>
<dbReference type="Gene3D" id="3.40.50.150">
    <property type="entry name" value="Vaccinia Virus protein VP39"/>
    <property type="match status" value="1"/>
</dbReference>
<evidence type="ECO:0000313" key="8">
    <source>
        <dbReference type="EMBL" id="SMF38512.1"/>
    </source>
</evidence>
<feature type="transmembrane region" description="Helical" evidence="5">
    <location>
        <begin position="126"/>
        <end position="151"/>
    </location>
</feature>
<dbReference type="InterPro" id="IPR029063">
    <property type="entry name" value="SAM-dependent_MTases_sf"/>
</dbReference>
<evidence type="ECO:0000256" key="6">
    <source>
        <dbReference type="PROSITE-ProRule" id="PRU00354"/>
    </source>
</evidence>
<evidence type="ECO:0000256" key="2">
    <source>
        <dbReference type="ARBA" id="ARBA00022679"/>
    </source>
</evidence>
<dbReference type="EC" id="2.5.1.16" evidence="5"/>
<dbReference type="PROSITE" id="PS51006">
    <property type="entry name" value="PABS_2"/>
    <property type="match status" value="1"/>
</dbReference>
<reference evidence="9" key="1">
    <citation type="submission" date="2017-04" db="EMBL/GenBank/DDBJ databases">
        <authorList>
            <person name="Varghese N."/>
            <person name="Submissions S."/>
        </authorList>
    </citation>
    <scope>NUCLEOTIDE SEQUENCE [LARGE SCALE GENOMIC DNA]</scope>
    <source>
        <strain evidence="9">RKEM611</strain>
    </source>
</reference>
<keyword evidence="5" id="KW-1003">Cell membrane</keyword>
<dbReference type="GO" id="GO:0008295">
    <property type="term" value="P:spermidine biosynthetic process"/>
    <property type="evidence" value="ECO:0007669"/>
    <property type="project" value="UniProtKB-UniRule"/>
</dbReference>
<dbReference type="HAMAP" id="MF_00198">
    <property type="entry name" value="Spermidine_synth"/>
    <property type="match status" value="1"/>
</dbReference>
<dbReference type="EMBL" id="FWZT01000011">
    <property type="protein sequence ID" value="SMF38512.1"/>
    <property type="molecule type" value="Genomic_DNA"/>
</dbReference>
<dbReference type="PANTHER" id="PTHR43317">
    <property type="entry name" value="THERMOSPERMINE SYNTHASE ACAULIS5"/>
    <property type="match status" value="1"/>
</dbReference>
<dbReference type="GO" id="GO:0010487">
    <property type="term" value="F:thermospermine synthase activity"/>
    <property type="evidence" value="ECO:0007669"/>
    <property type="project" value="UniProtKB-ARBA"/>
</dbReference>
<comment type="subunit">
    <text evidence="5">Homodimer or homotetramer.</text>
</comment>
<dbReference type="OrthoDB" id="5288950at2"/>
<feature type="binding site" evidence="5">
    <location>
        <position position="337"/>
    </location>
    <ligand>
        <name>spermidine</name>
        <dbReference type="ChEBI" id="CHEBI:57834"/>
    </ligand>
</feature>
<protein>
    <recommendedName>
        <fullName evidence="5">Polyamine aminopropyltransferase</fullName>
    </recommendedName>
    <alternativeName>
        <fullName evidence="5">Putrescine aminopropyltransferase</fullName>
        <shortName evidence="5">PAPT</shortName>
    </alternativeName>
    <alternativeName>
        <fullName evidence="5">Spermidine synthase</fullName>
        <shortName evidence="5">SPDS</shortName>
        <shortName evidence="5">SPDSY</shortName>
        <ecNumber evidence="5">2.5.1.16</ecNumber>
    </alternativeName>
</protein>
<dbReference type="AlphaFoldDB" id="A0A1Y6C182"/>
<sequence>MNSSRKVYGLAMLLSVCSFLYELSIAKIFSDLLGNFILWQSVTIAVYIGGLSFGAFLSDTKRFAHSRVRFLKVELMLSILGPLVPLFLLAGHIIYRIYFNDAMIDVLETSDFLTIQQVKESRWLPWVTYVLLGQGLTLAIGTLSGFEIPYLIQSLKGKGNHSLMVLGFNYFGSLLASLAFSFWLLPQVSAVYTCLFAGVLNLICAVFIAEEKSRKWVAFPSFCLIVCAFLYQPTYKANRHVFYYYFYKYLPEQVSMSELPRFLSFLPPIEERQTLYQKLEFASLPLQDEPHTNGLFIDGHFQFDSSSERSYHEAMSRLPHLIALMKPKAPLILGGGDGLLARDLIKELDQSTIIEHVELDEGMYEFSRNSEQMIGLNEGSLSSDRIHTSFVDAFSFIKNSSKYYDGIYIDFPYPYSYDVLKLYSVEFYRMLFKRMSKESFAVLDIPLVNSSSPHSGANGFQHNSIIMSTLHEVGFSHLIPYAVGDESFIFAYKGERSLRQLDPTMGTELAHISMEVWSQTLDAEFSFEIDSQYVNSIFKPTLLSFRDDFF</sequence>
<dbReference type="Pfam" id="PF01564">
    <property type="entry name" value="Spermine_synth"/>
    <property type="match status" value="1"/>
</dbReference>
<comment type="caution">
    <text evidence="5">Lacks conserved residue(s) required for the propagation of feature annotation.</text>
</comment>
<proteinExistence type="inferred from homology"/>
<evidence type="ECO:0000256" key="5">
    <source>
        <dbReference type="HAMAP-Rule" id="MF_00198"/>
    </source>
</evidence>
<feature type="transmembrane region" description="Helical" evidence="5">
    <location>
        <begin position="190"/>
        <end position="209"/>
    </location>
</feature>
<dbReference type="GO" id="GO:0004766">
    <property type="term" value="F:spermidine synthase activity"/>
    <property type="evidence" value="ECO:0007669"/>
    <property type="project" value="UniProtKB-UniRule"/>
</dbReference>
<evidence type="ECO:0000256" key="1">
    <source>
        <dbReference type="ARBA" id="ARBA00007867"/>
    </source>
</evidence>
<feature type="transmembrane region" description="Helical" evidence="5">
    <location>
        <begin position="163"/>
        <end position="184"/>
    </location>
</feature>
<accession>A0A1Y6C182</accession>
<comment type="pathway">
    <text evidence="5">Amine and polyamine biosynthesis; spermidine biosynthesis; spermidine from putrescine: step 1/1.</text>
</comment>
<dbReference type="RefSeq" id="WP_132319959.1">
    <property type="nucleotide sequence ID" value="NZ_FWZT01000011.1"/>
</dbReference>
<comment type="function">
    <text evidence="5">Catalyzes the irreversible transfer of a propylamine group from the amino donor S-adenosylmethioninamine (decarboxy-AdoMet) to putrescine (1,4-diaminobutane) to yield spermidine.</text>
</comment>
<feature type="transmembrane region" description="Helical" evidence="5">
    <location>
        <begin position="77"/>
        <end position="98"/>
    </location>
</feature>
<keyword evidence="5" id="KW-0812">Transmembrane</keyword>
<evidence type="ECO:0000256" key="3">
    <source>
        <dbReference type="ARBA" id="ARBA00023066"/>
    </source>
</evidence>
<dbReference type="PANTHER" id="PTHR43317:SF1">
    <property type="entry name" value="THERMOSPERMINE SYNTHASE ACAULIS5"/>
    <property type="match status" value="1"/>
</dbReference>
<feature type="binding site" evidence="5">
    <location>
        <begin position="392"/>
        <end position="393"/>
    </location>
    <ligand>
        <name>S-methyl-5'-thioadenosine</name>
        <dbReference type="ChEBI" id="CHEBI:17509"/>
    </ligand>
</feature>